<feature type="compositionally biased region" description="Low complexity" evidence="1">
    <location>
        <begin position="141"/>
        <end position="151"/>
    </location>
</feature>
<sequence length="267" mass="27202">MAPPAPRLPFCARRLLVATAPPAPPGVAPAMVPTAPRDDVAPAPSAPRLDSVSAPPATPPRAQAMEGRRLPTPTPTPTSSSSTPEPRHPNELIPGLRPVVARSPTPAPPGFGGHDISSRGGGGGPVRLTMAARRNAAPFYNSGTAAGRSAATPPPARAPARWNATAAANRRPGLIRTWVNVPHGDAARRLPNGVHHQEPESSSTTGSTRRARTAPSRGGAGGRGNGGVGHGSSSGGWGPGKPNSILSWLPVLFLADCKTRLGLGWAN</sequence>
<dbReference type="EMBL" id="PQIB02000003">
    <property type="protein sequence ID" value="RLN30764.1"/>
    <property type="molecule type" value="Genomic_DNA"/>
</dbReference>
<protein>
    <submittedName>
        <fullName evidence="2">Uncharacterized protein</fullName>
    </submittedName>
</protein>
<feature type="region of interest" description="Disordered" evidence="1">
    <location>
        <begin position="140"/>
        <end position="159"/>
    </location>
</feature>
<name>A0A3L6T5Q8_PANMI</name>
<feature type="compositionally biased region" description="Low complexity" evidence="1">
    <location>
        <begin position="201"/>
        <end position="217"/>
    </location>
</feature>
<organism evidence="2 3">
    <name type="scientific">Panicum miliaceum</name>
    <name type="common">Proso millet</name>
    <name type="synonym">Broomcorn millet</name>
    <dbReference type="NCBI Taxonomy" id="4540"/>
    <lineage>
        <taxon>Eukaryota</taxon>
        <taxon>Viridiplantae</taxon>
        <taxon>Streptophyta</taxon>
        <taxon>Embryophyta</taxon>
        <taxon>Tracheophyta</taxon>
        <taxon>Spermatophyta</taxon>
        <taxon>Magnoliopsida</taxon>
        <taxon>Liliopsida</taxon>
        <taxon>Poales</taxon>
        <taxon>Poaceae</taxon>
        <taxon>PACMAD clade</taxon>
        <taxon>Panicoideae</taxon>
        <taxon>Panicodae</taxon>
        <taxon>Paniceae</taxon>
        <taxon>Panicinae</taxon>
        <taxon>Panicum</taxon>
        <taxon>Panicum sect. Panicum</taxon>
    </lineage>
</organism>
<dbReference type="PRINTS" id="PR01217">
    <property type="entry name" value="PRICHEXTENSN"/>
</dbReference>
<evidence type="ECO:0000313" key="3">
    <source>
        <dbReference type="Proteomes" id="UP000275267"/>
    </source>
</evidence>
<reference evidence="3" key="1">
    <citation type="journal article" date="2019" name="Nat. Commun.">
        <title>The genome of broomcorn millet.</title>
        <authorList>
            <person name="Zou C."/>
            <person name="Miki D."/>
            <person name="Li D."/>
            <person name="Tang Q."/>
            <person name="Xiao L."/>
            <person name="Rajput S."/>
            <person name="Deng P."/>
            <person name="Jia W."/>
            <person name="Huang R."/>
            <person name="Zhang M."/>
            <person name="Sun Y."/>
            <person name="Hu J."/>
            <person name="Fu X."/>
            <person name="Schnable P.S."/>
            <person name="Li F."/>
            <person name="Zhang H."/>
            <person name="Feng B."/>
            <person name="Zhu X."/>
            <person name="Liu R."/>
            <person name="Schnable J.C."/>
            <person name="Zhu J.-K."/>
            <person name="Zhang H."/>
        </authorList>
    </citation>
    <scope>NUCLEOTIDE SEQUENCE [LARGE SCALE GENOMIC DNA]</scope>
</reference>
<feature type="compositionally biased region" description="Gly residues" evidence="1">
    <location>
        <begin position="218"/>
        <end position="238"/>
    </location>
</feature>
<accession>A0A3L6T5Q8</accession>
<dbReference type="AlphaFoldDB" id="A0A3L6T5Q8"/>
<feature type="region of interest" description="Disordered" evidence="1">
    <location>
        <begin position="20"/>
        <end position="127"/>
    </location>
</feature>
<gene>
    <name evidence="2" type="ORF">C2845_PM05G28900</name>
</gene>
<evidence type="ECO:0000256" key="1">
    <source>
        <dbReference type="SAM" id="MobiDB-lite"/>
    </source>
</evidence>
<dbReference type="Proteomes" id="UP000275267">
    <property type="component" value="Unassembled WGS sequence"/>
</dbReference>
<feature type="region of interest" description="Disordered" evidence="1">
    <location>
        <begin position="186"/>
        <end position="238"/>
    </location>
</feature>
<comment type="caution">
    <text evidence="2">The sequence shown here is derived from an EMBL/GenBank/DDBJ whole genome shotgun (WGS) entry which is preliminary data.</text>
</comment>
<keyword evidence="3" id="KW-1185">Reference proteome</keyword>
<evidence type="ECO:0000313" key="2">
    <source>
        <dbReference type="EMBL" id="RLN30764.1"/>
    </source>
</evidence>
<proteinExistence type="predicted"/>